<dbReference type="Gene3D" id="1.10.30.50">
    <property type="match status" value="1"/>
</dbReference>
<evidence type="ECO:0000259" key="1">
    <source>
        <dbReference type="SMART" id="SM00507"/>
    </source>
</evidence>
<dbReference type="EMBL" id="AVGG01000016">
    <property type="protein sequence ID" value="ESU27084.1"/>
    <property type="molecule type" value="Genomic_DNA"/>
</dbReference>
<feature type="domain" description="HNH nuclease" evidence="1">
    <location>
        <begin position="90"/>
        <end position="142"/>
    </location>
</feature>
<dbReference type="SMART" id="SM00507">
    <property type="entry name" value="HNHc"/>
    <property type="match status" value="1"/>
</dbReference>
<proteinExistence type="predicted"/>
<dbReference type="Proteomes" id="UP000018004">
    <property type="component" value="Unassembled WGS sequence"/>
</dbReference>
<dbReference type="STRING" id="1341181.FLJC2902T_22620"/>
<reference evidence="2 3" key="1">
    <citation type="submission" date="2013-08" db="EMBL/GenBank/DDBJ databases">
        <title>Flavobacterium limnosediminis JC2902 genome sequencing.</title>
        <authorList>
            <person name="Lee K."/>
            <person name="Yi H."/>
            <person name="Park S."/>
            <person name="Chun J."/>
        </authorList>
    </citation>
    <scope>NUCLEOTIDE SEQUENCE [LARGE SCALE GENOMIC DNA]</scope>
    <source>
        <strain evidence="2 3">JC2902</strain>
    </source>
</reference>
<name>V6SKW0_9FLAO</name>
<dbReference type="RefSeq" id="WP_023579838.1">
    <property type="nucleotide sequence ID" value="NZ_AVGG01000016.1"/>
</dbReference>
<protein>
    <recommendedName>
        <fullName evidence="1">HNH nuclease domain-containing protein</fullName>
    </recommendedName>
</protein>
<gene>
    <name evidence="2" type="ORF">FLJC2902T_22620</name>
</gene>
<sequence length="280" mass="32318">MKKIKKPEIKVKQVFTDCISIVRNPIYKQQLTNCIDTLEAAETDLENKITGNTVHEIAQNEVILGTIVKEDMEKVYNDRMSKKGTPARDHYNTIFLSAPNGKCPFCSQRIVKTLDHYLPKSKYPIFAVTPINLIPCCSDCNKDKLVDYPTSQEEETLHPYFDDVENEVWLKAKLLQTNPIGFEYYVFPSPNRADLLNRRILNHFNSFGLNKLYSVHAIEELENNKQHFKKLFANGGYDLLRAHLKDGFDSRSSVNLNSWQTAFYCALYEDEWFCNGGVMI</sequence>
<dbReference type="AlphaFoldDB" id="V6SKW0"/>
<dbReference type="OrthoDB" id="9816185at2"/>
<dbReference type="eggNOG" id="COG1403">
    <property type="taxonomic scope" value="Bacteria"/>
</dbReference>
<dbReference type="PATRIC" id="fig|1341181.4.peg.2225"/>
<dbReference type="InterPro" id="IPR003615">
    <property type="entry name" value="HNH_nuc"/>
</dbReference>
<comment type="caution">
    <text evidence="2">The sequence shown here is derived from an EMBL/GenBank/DDBJ whole genome shotgun (WGS) entry which is preliminary data.</text>
</comment>
<organism evidence="2 3">
    <name type="scientific">Flavobacterium limnosediminis JC2902</name>
    <dbReference type="NCBI Taxonomy" id="1341181"/>
    <lineage>
        <taxon>Bacteria</taxon>
        <taxon>Pseudomonadati</taxon>
        <taxon>Bacteroidota</taxon>
        <taxon>Flavobacteriia</taxon>
        <taxon>Flavobacteriales</taxon>
        <taxon>Flavobacteriaceae</taxon>
        <taxon>Flavobacterium</taxon>
    </lineage>
</organism>
<keyword evidence="3" id="KW-1185">Reference proteome</keyword>
<evidence type="ECO:0000313" key="2">
    <source>
        <dbReference type="EMBL" id="ESU27084.1"/>
    </source>
</evidence>
<evidence type="ECO:0000313" key="3">
    <source>
        <dbReference type="Proteomes" id="UP000018004"/>
    </source>
</evidence>
<accession>V6SKW0</accession>